<feature type="region of interest" description="Disordered" evidence="5">
    <location>
        <begin position="536"/>
        <end position="558"/>
    </location>
</feature>
<dbReference type="Gene3D" id="1.10.510.10">
    <property type="entry name" value="Transferase(Phosphotransferase) domain 1"/>
    <property type="match status" value="1"/>
</dbReference>
<accession>A0A0K1EH47</accession>
<evidence type="ECO:0000256" key="4">
    <source>
        <dbReference type="ARBA" id="ARBA00022840"/>
    </source>
</evidence>
<keyword evidence="3 7" id="KW-0418">Kinase</keyword>
<dbReference type="RefSeq" id="WP_050432155.1">
    <property type="nucleotide sequence ID" value="NZ_CP012159.1"/>
</dbReference>
<dbReference type="InterPro" id="IPR008271">
    <property type="entry name" value="Ser/Thr_kinase_AS"/>
</dbReference>
<dbReference type="GO" id="GO:0005524">
    <property type="term" value="F:ATP binding"/>
    <property type="evidence" value="ECO:0007669"/>
    <property type="project" value="UniProtKB-KW"/>
</dbReference>
<feature type="domain" description="Protein kinase" evidence="6">
    <location>
        <begin position="914"/>
        <end position="1184"/>
    </location>
</feature>
<evidence type="ECO:0000313" key="7">
    <source>
        <dbReference type="EMBL" id="AKT40186.1"/>
    </source>
</evidence>
<name>A0A0K1EH47_CHOCO</name>
<evidence type="ECO:0000256" key="1">
    <source>
        <dbReference type="ARBA" id="ARBA00022679"/>
    </source>
</evidence>
<dbReference type="PANTHER" id="PTHR44329">
    <property type="entry name" value="SERINE/THREONINE-PROTEIN KINASE TNNI3K-RELATED"/>
    <property type="match status" value="1"/>
</dbReference>
<dbReference type="EC" id="2.7.11.1" evidence="7"/>
<proteinExistence type="predicted"/>
<sequence>MRARGDYLEGLLDLASHTSRNIRRALFRQSLAALALADALDGPPPLDTLNPEALLRSVRIAMADGLLDDLSWLAPPAAGVAIYEIASALPLGPERRDLARRVLAQLYSGNAATFVAIATRMAASSGRGLSGAGIRARVALVLSLPVSSELAVDPLALALASRRDLARDWICAASTGSLPDRRLAAQLLERAAREATRRATQGDDLPLRLFRNVGERKRRSAEANADSLALAWRTLLEDRETVVWRHIASARGLLAGVLSDIGDDVRDMLAPDLSPAEWRRGAVSVVANIAVEGERGLKRAMELLEGSLPSKDSGLPNAMLWGLYTAADAEPEAAEELLDAIVATSPINCAEGVAGLRRHFGSANASRAGTFGARAAAQCADALVAVAMSAESDDGLVALARAIQSELSTGGGKSAELRDAVEAGVIAFVEGGPRDAHTKAQKAMSLALDVMKSMEKLEVTDRRGPVSSLSRRAAAELVRSLDADVLEPGTLKHLLLLDRRPSDDQSGVPALDDFDERLSKWLIDVEGTFPLRELAAAQEDPSTGRASLPGSDPKAESQAPHQVMHLRNLRALLHLIDSETTDFGEEVERKGRVRARWTTACNLLLRRLGAERASPLRRGIAATVARALDALVRDGVADAADVFLFAAMRAEDPADLEALAEASMHPDVTQLLLAYARFARQPAEDRVPAELFAPPPTLARDPSAHEMATREAARVRHALARLAALDWLVTELPAGASQRTEIVRGTLAKLARSLNAIQGAQALSSLASTITGEASALWLFGDALTRLSQLTEGARRRCGDVPGGEGNGATIGSSGPNSVTEPLRLTNAAEPLRLAVEVTLQHPDETVQNFHPSIQVAIKAARRSIPRALAELIALVLPHIAPLPVRRRNTRDTVSLPDQPLPSWLPSRRIIGGFFVQRSLDGGAQGSVFVVTRAEERHDPHAERLALKVPEYDHTAARSVSEDEFLTLFREEGGSLLALPQHPNLPRFVTFDAAARPKPILVMELVEGIRLDKLLDARGLTMRGALALLDGILAGLETMHAIGVGHLDVKPTNVILRNGREPVLVDFGLAGRHLRPGCASGHYGAPEVWGEVPEGSVGTPMTADIYSFGCLAYEVLTGRTLFDGPSDVALISAHVGHDGLPAPLKKLAGDQRTAEIAAFLFSCLRHNPQSRASASFLREALQRITGLAMDLRWPMDLS</sequence>
<evidence type="ECO:0000256" key="2">
    <source>
        <dbReference type="ARBA" id="ARBA00022741"/>
    </source>
</evidence>
<evidence type="ECO:0000256" key="3">
    <source>
        <dbReference type="ARBA" id="ARBA00022777"/>
    </source>
</evidence>
<dbReference type="InterPro" id="IPR000719">
    <property type="entry name" value="Prot_kinase_dom"/>
</dbReference>
<dbReference type="EMBL" id="CP012159">
    <property type="protein sequence ID" value="AKT40186.1"/>
    <property type="molecule type" value="Genomic_DNA"/>
</dbReference>
<keyword evidence="1 7" id="KW-0808">Transferase</keyword>
<gene>
    <name evidence="7" type="ORF">CMC5_043390</name>
</gene>
<evidence type="ECO:0000259" key="6">
    <source>
        <dbReference type="PROSITE" id="PS50011"/>
    </source>
</evidence>
<keyword evidence="2" id="KW-0547">Nucleotide-binding</keyword>
<keyword evidence="8" id="KW-1185">Reference proteome</keyword>
<dbReference type="PROSITE" id="PS00108">
    <property type="entry name" value="PROTEIN_KINASE_ST"/>
    <property type="match status" value="1"/>
</dbReference>
<dbReference type="KEGG" id="ccro:CMC5_043390"/>
<dbReference type="SUPFAM" id="SSF56112">
    <property type="entry name" value="Protein kinase-like (PK-like)"/>
    <property type="match status" value="1"/>
</dbReference>
<feature type="region of interest" description="Disordered" evidence="5">
    <location>
        <begin position="798"/>
        <end position="818"/>
    </location>
</feature>
<dbReference type="InterPro" id="IPR051681">
    <property type="entry name" value="Ser/Thr_Kinases-Pseudokinases"/>
</dbReference>
<dbReference type="Proteomes" id="UP000067626">
    <property type="component" value="Chromosome"/>
</dbReference>
<evidence type="ECO:0000313" key="8">
    <source>
        <dbReference type="Proteomes" id="UP000067626"/>
    </source>
</evidence>
<dbReference type="SMART" id="SM00220">
    <property type="entry name" value="S_TKc"/>
    <property type="match status" value="1"/>
</dbReference>
<dbReference type="AlphaFoldDB" id="A0A0K1EH47"/>
<evidence type="ECO:0000256" key="5">
    <source>
        <dbReference type="SAM" id="MobiDB-lite"/>
    </source>
</evidence>
<dbReference type="STRING" id="52.CMC5_043390"/>
<dbReference type="InterPro" id="IPR011009">
    <property type="entry name" value="Kinase-like_dom_sf"/>
</dbReference>
<reference evidence="7 8" key="1">
    <citation type="submission" date="2015-07" db="EMBL/GenBank/DDBJ databases">
        <title>Genome analysis of myxobacterium Chondromyces crocatus Cm c5 reveals a high potential for natural compound synthesis and the genetic basis for the loss of fruiting body formation.</title>
        <authorList>
            <person name="Zaburannyi N."/>
            <person name="Bunk B."/>
            <person name="Maier J."/>
            <person name="Overmann J."/>
            <person name="Mueller R."/>
        </authorList>
    </citation>
    <scope>NUCLEOTIDE SEQUENCE [LARGE SCALE GENOMIC DNA]</scope>
    <source>
        <strain evidence="7 8">Cm c5</strain>
    </source>
</reference>
<dbReference type="OrthoDB" id="5486871at2"/>
<dbReference type="GO" id="GO:0004674">
    <property type="term" value="F:protein serine/threonine kinase activity"/>
    <property type="evidence" value="ECO:0007669"/>
    <property type="project" value="UniProtKB-EC"/>
</dbReference>
<protein>
    <submittedName>
        <fullName evidence="7">Protein kinase</fullName>
        <ecNumber evidence="7">2.7.11.1</ecNumber>
    </submittedName>
</protein>
<dbReference type="CDD" id="cd14014">
    <property type="entry name" value="STKc_PknB_like"/>
    <property type="match status" value="1"/>
</dbReference>
<organism evidence="7 8">
    <name type="scientific">Chondromyces crocatus</name>
    <dbReference type="NCBI Taxonomy" id="52"/>
    <lineage>
        <taxon>Bacteria</taxon>
        <taxon>Pseudomonadati</taxon>
        <taxon>Myxococcota</taxon>
        <taxon>Polyangia</taxon>
        <taxon>Polyangiales</taxon>
        <taxon>Polyangiaceae</taxon>
        <taxon>Chondromyces</taxon>
    </lineage>
</organism>
<dbReference type="Pfam" id="PF00069">
    <property type="entry name" value="Pkinase"/>
    <property type="match status" value="1"/>
</dbReference>
<keyword evidence="4" id="KW-0067">ATP-binding</keyword>
<dbReference type="PANTHER" id="PTHR44329:SF288">
    <property type="entry name" value="MITOGEN-ACTIVATED PROTEIN KINASE KINASE KINASE 20"/>
    <property type="match status" value="1"/>
</dbReference>
<dbReference type="PROSITE" id="PS50011">
    <property type="entry name" value="PROTEIN_KINASE_DOM"/>
    <property type="match status" value="1"/>
</dbReference>